<name>A0AA96LAD7_9BACL</name>
<gene>
    <name evidence="1" type="ORF">MJA45_17830</name>
</gene>
<dbReference type="KEGG" id="paun:MJA45_17830"/>
<evidence type="ECO:0000313" key="2">
    <source>
        <dbReference type="Proteomes" id="UP001305702"/>
    </source>
</evidence>
<evidence type="ECO:0000313" key="1">
    <source>
        <dbReference type="EMBL" id="WNQ09484.1"/>
    </source>
</evidence>
<reference evidence="1 2" key="1">
    <citation type="submission" date="2022-02" db="EMBL/GenBank/DDBJ databases">
        <title>Paenibacillus sp. MBLB1776 Whole Genome Shotgun Sequencing.</title>
        <authorList>
            <person name="Hwang C.Y."/>
            <person name="Cho E.-S."/>
            <person name="Seo M.-J."/>
        </authorList>
    </citation>
    <scope>NUCLEOTIDE SEQUENCE [LARGE SCALE GENOMIC DNA]</scope>
    <source>
        <strain evidence="1 2">MBLB1776</strain>
    </source>
</reference>
<organism evidence="1 2">
    <name type="scientific">Paenibacillus aurantius</name>
    <dbReference type="NCBI Taxonomy" id="2918900"/>
    <lineage>
        <taxon>Bacteria</taxon>
        <taxon>Bacillati</taxon>
        <taxon>Bacillota</taxon>
        <taxon>Bacilli</taxon>
        <taxon>Bacillales</taxon>
        <taxon>Paenibacillaceae</taxon>
        <taxon>Paenibacillus</taxon>
    </lineage>
</organism>
<dbReference type="Proteomes" id="UP001305702">
    <property type="component" value="Chromosome"/>
</dbReference>
<proteinExistence type="predicted"/>
<dbReference type="EMBL" id="CP130318">
    <property type="protein sequence ID" value="WNQ09484.1"/>
    <property type="molecule type" value="Genomic_DNA"/>
</dbReference>
<dbReference type="AlphaFoldDB" id="A0AA96LAD7"/>
<accession>A0AA96LAD7</accession>
<dbReference type="RefSeq" id="WP_315603256.1">
    <property type="nucleotide sequence ID" value="NZ_CP130318.1"/>
</dbReference>
<keyword evidence="2" id="KW-1185">Reference proteome</keyword>
<protein>
    <submittedName>
        <fullName evidence="1">Uncharacterized protein</fullName>
    </submittedName>
</protein>
<sequence length="126" mass="14731">MSTILLTLLLFALFLALIMMASLWYMRFWLSRLIGSKLADLETIAATGAVPQEWTLPYLRRMIPLQEQNRTDELQRLQKKARQAYARKLARLADFVKRTSLVESEEARRHTLQVLQRVAREEREAG</sequence>